<keyword evidence="9" id="KW-0472">Membrane</keyword>
<dbReference type="Gene3D" id="3.40.50.300">
    <property type="entry name" value="P-loop containing nucleotide triphosphate hydrolases"/>
    <property type="match status" value="2"/>
</dbReference>
<dbReference type="SMART" id="SM00382">
    <property type="entry name" value="AAA"/>
    <property type="match status" value="1"/>
</dbReference>
<dbReference type="CDD" id="cd03215">
    <property type="entry name" value="ABC_Carb_Monos_II"/>
    <property type="match status" value="1"/>
</dbReference>
<dbReference type="EMBL" id="RKMG01000022">
    <property type="protein sequence ID" value="RPA58907.1"/>
    <property type="molecule type" value="Genomic_DNA"/>
</dbReference>
<evidence type="ECO:0000256" key="9">
    <source>
        <dbReference type="ARBA" id="ARBA00023136"/>
    </source>
</evidence>
<evidence type="ECO:0000313" key="11">
    <source>
        <dbReference type="EMBL" id="RPA58907.1"/>
    </source>
</evidence>
<evidence type="ECO:0000256" key="7">
    <source>
        <dbReference type="ARBA" id="ARBA00022840"/>
    </source>
</evidence>
<evidence type="ECO:0000256" key="5">
    <source>
        <dbReference type="ARBA" id="ARBA00022737"/>
    </source>
</evidence>
<dbReference type="PANTHER" id="PTHR43790:SF4">
    <property type="entry name" value="GUANOSINE IMPORT ATP-BINDING PROTEIN NUPO"/>
    <property type="match status" value="1"/>
</dbReference>
<dbReference type="CDD" id="cd03216">
    <property type="entry name" value="ABC_Carb_Monos_I"/>
    <property type="match status" value="1"/>
</dbReference>
<dbReference type="RefSeq" id="WP_123780594.1">
    <property type="nucleotide sequence ID" value="NZ_RKMG01000022.1"/>
</dbReference>
<dbReference type="PANTHER" id="PTHR43790">
    <property type="entry name" value="CARBOHYDRATE TRANSPORT ATP-BINDING PROTEIN MG119-RELATED"/>
    <property type="match status" value="1"/>
</dbReference>
<protein>
    <submittedName>
        <fullName evidence="11">ABC transporter ATP-binding protein</fullName>
    </submittedName>
</protein>
<keyword evidence="12" id="KW-1185">Reference proteome</keyword>
<sequence>MHTENVIEMHDITKIFGTYKANDNINLNLKKGEIHALLGENGAGKSTLMNILSGLLSPTSGEILVNGQVESISSPEVANKLGIGMVHQHFMLIDNFTVAENITLGKETTKFGYIDSAAANEQIKELSEKYHLAVNPDAYVQDISVGQQQRVEIIKALYRGADILIFDEPTAVLTPQEIDELMQIMKAMTLEGKSIILITHKLDEITTVADRCTVIRRGQTIGTVNVADVSKQELADMMVGRHVNFQVNKQAPQLKEVVLEVEDLVVKESRGLDAVKKVNFNVRGGEILGIAGIDGNGQSELIQAISGLRKIESGRVQLSGKDVTNKKPRKITEAGLGHIPEDRQKHGLFLPLSIAENMAMQSYYHKPFSNRGLLNHKFIQEHARTLIEEFDVRTTSEFALAGDLSGGNQQKVIIARELDRNPDLLIAAQPTRGLDVGAIEFVHDRLIQHRDAGKAVLLMSFELDEIMGVSDRIAVMHEGQIIAIVNANETNESELGLLMAGVPLEEARLQSQVRSEHDMTIEGGEPVESI</sequence>
<evidence type="ECO:0000256" key="6">
    <source>
        <dbReference type="ARBA" id="ARBA00022741"/>
    </source>
</evidence>
<feature type="domain" description="ABC transporter" evidence="10">
    <location>
        <begin position="259"/>
        <end position="503"/>
    </location>
</feature>
<dbReference type="PROSITE" id="PS00211">
    <property type="entry name" value="ABC_TRANSPORTER_1"/>
    <property type="match status" value="2"/>
</dbReference>
<accession>A0A3N4GBX6</accession>
<organism evidence="11 12">
    <name type="scientific">Aerococcus agrisoli</name>
    <dbReference type="NCBI Taxonomy" id="2487350"/>
    <lineage>
        <taxon>Bacteria</taxon>
        <taxon>Bacillati</taxon>
        <taxon>Bacillota</taxon>
        <taxon>Bacilli</taxon>
        <taxon>Lactobacillales</taxon>
        <taxon>Aerococcaceae</taxon>
        <taxon>Aerococcus</taxon>
    </lineage>
</organism>
<evidence type="ECO:0000313" key="12">
    <source>
        <dbReference type="Proteomes" id="UP000273977"/>
    </source>
</evidence>
<feature type="domain" description="ABC transporter" evidence="10">
    <location>
        <begin position="7"/>
        <end position="242"/>
    </location>
</feature>
<evidence type="ECO:0000256" key="8">
    <source>
        <dbReference type="ARBA" id="ARBA00022967"/>
    </source>
</evidence>
<dbReference type="InterPro" id="IPR050107">
    <property type="entry name" value="ABC_carbohydrate_import_ATPase"/>
</dbReference>
<comment type="caution">
    <text evidence="11">The sequence shown here is derived from an EMBL/GenBank/DDBJ whole genome shotgun (WGS) entry which is preliminary data.</text>
</comment>
<evidence type="ECO:0000256" key="2">
    <source>
        <dbReference type="ARBA" id="ARBA00005417"/>
    </source>
</evidence>
<keyword evidence="5" id="KW-0677">Repeat</keyword>
<gene>
    <name evidence="11" type="ORF">EF384_06965</name>
</gene>
<keyword evidence="7 11" id="KW-0067">ATP-binding</keyword>
<reference evidence="11 12" key="1">
    <citation type="submission" date="2018-11" db="EMBL/GenBank/DDBJ databases">
        <title>Aerococcus sp. SJQ22, whole genome shotgun sequence.</title>
        <authorList>
            <person name="Sun L."/>
            <person name="Gao X."/>
            <person name="Chen W."/>
            <person name="Huang K."/>
        </authorList>
    </citation>
    <scope>NUCLEOTIDE SEQUENCE [LARGE SCALE GENOMIC DNA]</scope>
    <source>
        <strain evidence="11 12">SJQ22</strain>
    </source>
</reference>
<keyword evidence="6" id="KW-0547">Nucleotide-binding</keyword>
<keyword evidence="4" id="KW-1003">Cell membrane</keyword>
<evidence type="ECO:0000256" key="4">
    <source>
        <dbReference type="ARBA" id="ARBA00022475"/>
    </source>
</evidence>
<keyword evidence="8" id="KW-1278">Translocase</keyword>
<dbReference type="FunFam" id="3.40.50.300:FF:000127">
    <property type="entry name" value="Ribose import ATP-binding protein RbsA"/>
    <property type="match status" value="1"/>
</dbReference>
<dbReference type="InterPro" id="IPR003593">
    <property type="entry name" value="AAA+_ATPase"/>
</dbReference>
<dbReference type="InterPro" id="IPR017871">
    <property type="entry name" value="ABC_transporter-like_CS"/>
</dbReference>
<comment type="subcellular location">
    <subcellularLocation>
        <location evidence="1">Cell membrane</location>
        <topology evidence="1">Peripheral membrane protein</topology>
    </subcellularLocation>
</comment>
<dbReference type="GO" id="GO:0005886">
    <property type="term" value="C:plasma membrane"/>
    <property type="evidence" value="ECO:0007669"/>
    <property type="project" value="UniProtKB-SubCell"/>
</dbReference>
<dbReference type="FunFam" id="3.40.50.300:FF:001390">
    <property type="entry name" value="ABC transporter, ATP-binding protein"/>
    <property type="match status" value="1"/>
</dbReference>
<evidence type="ECO:0000256" key="1">
    <source>
        <dbReference type="ARBA" id="ARBA00004202"/>
    </source>
</evidence>
<dbReference type="Pfam" id="PF00005">
    <property type="entry name" value="ABC_tran"/>
    <property type="match status" value="2"/>
</dbReference>
<evidence type="ECO:0000256" key="3">
    <source>
        <dbReference type="ARBA" id="ARBA00022448"/>
    </source>
</evidence>
<dbReference type="SUPFAM" id="SSF52540">
    <property type="entry name" value="P-loop containing nucleoside triphosphate hydrolases"/>
    <property type="match status" value="2"/>
</dbReference>
<dbReference type="GO" id="GO:0016887">
    <property type="term" value="F:ATP hydrolysis activity"/>
    <property type="evidence" value="ECO:0007669"/>
    <property type="project" value="InterPro"/>
</dbReference>
<name>A0A3N4GBX6_9LACT</name>
<dbReference type="InterPro" id="IPR003439">
    <property type="entry name" value="ABC_transporter-like_ATP-bd"/>
</dbReference>
<dbReference type="GO" id="GO:0005524">
    <property type="term" value="F:ATP binding"/>
    <property type="evidence" value="ECO:0007669"/>
    <property type="project" value="UniProtKB-KW"/>
</dbReference>
<keyword evidence="3" id="KW-0813">Transport</keyword>
<dbReference type="InterPro" id="IPR027417">
    <property type="entry name" value="P-loop_NTPase"/>
</dbReference>
<dbReference type="AlphaFoldDB" id="A0A3N4GBX6"/>
<dbReference type="PROSITE" id="PS50893">
    <property type="entry name" value="ABC_TRANSPORTER_2"/>
    <property type="match status" value="2"/>
</dbReference>
<comment type="similarity">
    <text evidence="2">Belongs to the ABC transporter superfamily.</text>
</comment>
<dbReference type="Proteomes" id="UP000273977">
    <property type="component" value="Unassembled WGS sequence"/>
</dbReference>
<dbReference type="OrthoDB" id="9771863at2"/>
<proteinExistence type="inferred from homology"/>
<evidence type="ECO:0000259" key="10">
    <source>
        <dbReference type="PROSITE" id="PS50893"/>
    </source>
</evidence>